<dbReference type="Proteomes" id="UP001479436">
    <property type="component" value="Unassembled WGS sequence"/>
</dbReference>
<reference evidence="2 3" key="1">
    <citation type="submission" date="2023-04" db="EMBL/GenBank/DDBJ databases">
        <title>Genome of Basidiobolus ranarum AG-B5.</title>
        <authorList>
            <person name="Stajich J.E."/>
            <person name="Carter-House D."/>
            <person name="Gryganskyi A."/>
        </authorList>
    </citation>
    <scope>NUCLEOTIDE SEQUENCE [LARGE SCALE GENOMIC DNA]</scope>
    <source>
        <strain evidence="2 3">AG-B5</strain>
    </source>
</reference>
<gene>
    <name evidence="2" type="ORF">K7432_009818</name>
</gene>
<evidence type="ECO:0000313" key="2">
    <source>
        <dbReference type="EMBL" id="KAK9763467.1"/>
    </source>
</evidence>
<name>A0ABR2WPM3_9FUNG</name>
<comment type="caution">
    <text evidence="2">The sequence shown here is derived from an EMBL/GenBank/DDBJ whole genome shotgun (WGS) entry which is preliminary data.</text>
</comment>
<sequence length="205" mass="23534">MPQPGLVSLREALFEVPSGGISFRNLQDFQEIWSLATNFWVMYSRKRILKHGDTATTYACRFEKNKKSSTKNPQVPANKRRNTTIREPGQCRVRIIVKITSNNTVTVLRAQSSALQHTHSMEESDLLKRNDAIRDAIRREARNLDSSPGQIELSIRETFEQVGAQFVNKVEIANIQRKERERLGIQSLSPKVPDDPFIFHVPNYK</sequence>
<proteinExistence type="predicted"/>
<protein>
    <recommendedName>
        <fullName evidence="4">FAR1 domain-containing protein</fullName>
    </recommendedName>
</protein>
<evidence type="ECO:0008006" key="4">
    <source>
        <dbReference type="Google" id="ProtNLM"/>
    </source>
</evidence>
<feature type="region of interest" description="Disordered" evidence="1">
    <location>
        <begin position="64"/>
        <end position="84"/>
    </location>
</feature>
<organism evidence="2 3">
    <name type="scientific">Basidiobolus ranarum</name>
    <dbReference type="NCBI Taxonomy" id="34480"/>
    <lineage>
        <taxon>Eukaryota</taxon>
        <taxon>Fungi</taxon>
        <taxon>Fungi incertae sedis</taxon>
        <taxon>Zoopagomycota</taxon>
        <taxon>Entomophthoromycotina</taxon>
        <taxon>Basidiobolomycetes</taxon>
        <taxon>Basidiobolales</taxon>
        <taxon>Basidiobolaceae</taxon>
        <taxon>Basidiobolus</taxon>
    </lineage>
</organism>
<dbReference type="EMBL" id="JASJQH010000632">
    <property type="protein sequence ID" value="KAK9763467.1"/>
    <property type="molecule type" value="Genomic_DNA"/>
</dbReference>
<keyword evidence="3" id="KW-1185">Reference proteome</keyword>
<evidence type="ECO:0000256" key="1">
    <source>
        <dbReference type="SAM" id="MobiDB-lite"/>
    </source>
</evidence>
<accession>A0ABR2WPM3</accession>
<evidence type="ECO:0000313" key="3">
    <source>
        <dbReference type="Proteomes" id="UP001479436"/>
    </source>
</evidence>